<evidence type="ECO:0000313" key="3">
    <source>
        <dbReference type="EMBL" id="MDU0244181.1"/>
    </source>
</evidence>
<dbReference type="Pfam" id="PF16403">
    <property type="entry name" value="Bact_surface_Ig-like"/>
    <property type="match status" value="1"/>
</dbReference>
<gene>
    <name evidence="3" type="ORF">RVH16_05545</name>
</gene>
<evidence type="ECO:0000259" key="1">
    <source>
        <dbReference type="Pfam" id="PF16403"/>
    </source>
</evidence>
<dbReference type="Gene3D" id="2.60.40.10">
    <property type="entry name" value="Immunoglobulins"/>
    <property type="match status" value="1"/>
</dbReference>
<organism evidence="3 4">
    <name type="scientific">Bacteroides uniformis</name>
    <dbReference type="NCBI Taxonomy" id="820"/>
    <lineage>
        <taxon>Bacteria</taxon>
        <taxon>Pseudomonadati</taxon>
        <taxon>Bacteroidota</taxon>
        <taxon>Bacteroidia</taxon>
        <taxon>Bacteroidales</taxon>
        <taxon>Bacteroidaceae</taxon>
        <taxon>Bacteroides</taxon>
    </lineage>
</organism>
<dbReference type="Proteomes" id="UP001181247">
    <property type="component" value="Unassembled WGS sequence"/>
</dbReference>
<dbReference type="InterPro" id="IPR032180">
    <property type="entry name" value="BT_2262-like_C"/>
</dbReference>
<evidence type="ECO:0000313" key="4">
    <source>
        <dbReference type="Proteomes" id="UP001181247"/>
    </source>
</evidence>
<reference evidence="3" key="1">
    <citation type="submission" date="2023-10" db="EMBL/GenBank/DDBJ databases">
        <title>Genome of Potential pathogenic bacteria in Crohn's disease.</title>
        <authorList>
            <person name="Rodriguez-Palacios A."/>
        </authorList>
    </citation>
    <scope>NUCLEOTIDE SEQUENCE</scope>
    <source>
        <strain evidence="3">CavFT-hAR50</strain>
    </source>
</reference>
<dbReference type="Pfam" id="PF16404">
    <property type="entry name" value="BT_2262-like_C"/>
    <property type="match status" value="1"/>
</dbReference>
<dbReference type="InterPro" id="IPR013783">
    <property type="entry name" value="Ig-like_fold"/>
</dbReference>
<dbReference type="InterPro" id="IPR032179">
    <property type="entry name" value="Cry22Aa_Ig-like"/>
</dbReference>
<proteinExistence type="predicted"/>
<evidence type="ECO:0000259" key="2">
    <source>
        <dbReference type="Pfam" id="PF16404"/>
    </source>
</evidence>
<name>A0AAE4ICL4_BACUN</name>
<feature type="domain" description="BT-2262-like C-terminal" evidence="2">
    <location>
        <begin position="105"/>
        <end position="227"/>
    </location>
</feature>
<comment type="caution">
    <text evidence="3">The sequence shown here is derived from an EMBL/GenBank/DDBJ whole genome shotgun (WGS) entry which is preliminary data.</text>
</comment>
<dbReference type="PROSITE" id="PS51257">
    <property type="entry name" value="PROKAR_LIPOPROTEIN"/>
    <property type="match status" value="1"/>
</dbReference>
<dbReference type="AlphaFoldDB" id="A0AAE4ICL4"/>
<protein>
    <submittedName>
        <fullName evidence="3">DUF5012 domain-containing protein</fullName>
    </submittedName>
</protein>
<dbReference type="EMBL" id="JAWDEU010000002">
    <property type="protein sequence ID" value="MDU0244181.1"/>
    <property type="molecule type" value="Genomic_DNA"/>
</dbReference>
<dbReference type="RefSeq" id="WP_178292050.1">
    <property type="nucleotide sequence ID" value="NZ_CP072220.1"/>
</dbReference>
<accession>A0AAE4ICL4</accession>
<feature type="domain" description="Pesticidal crystal protein Cry22Aa Ig-like" evidence="1">
    <location>
        <begin position="34"/>
        <end position="103"/>
    </location>
</feature>
<sequence length="227" mass="24814">MKQLKYIGWMICSLFFLVSCDKETEGMSKVLHFSLEGDETMLVTVGTSYNEPGYAITLDGVDVSGNVEIRGEVDARNVGLYYVAYIYTNDDGVQTRLNRTVIVCDPTVETDIAGRYATVEGTYRLAGGNEVPFPGFGVNIYKIGPGFFEVSDFLGGYYHQRAGYGAAYAAKGYVQLMKDNTLKLINSSVAGWGDSLTGLQDGVYDPVTGSLSWCADYAGMLFYVVLN</sequence>